<organism evidence="2 3">
    <name type="scientific">Rhypophila decipiens</name>
    <dbReference type="NCBI Taxonomy" id="261697"/>
    <lineage>
        <taxon>Eukaryota</taxon>
        <taxon>Fungi</taxon>
        <taxon>Dikarya</taxon>
        <taxon>Ascomycota</taxon>
        <taxon>Pezizomycotina</taxon>
        <taxon>Sordariomycetes</taxon>
        <taxon>Sordariomycetidae</taxon>
        <taxon>Sordariales</taxon>
        <taxon>Naviculisporaceae</taxon>
        <taxon>Rhypophila</taxon>
    </lineage>
</organism>
<comment type="caution">
    <text evidence="2">The sequence shown here is derived from an EMBL/GenBank/DDBJ whole genome shotgun (WGS) entry which is preliminary data.</text>
</comment>
<dbReference type="Proteomes" id="UP001301769">
    <property type="component" value="Unassembled WGS sequence"/>
</dbReference>
<proteinExistence type="predicted"/>
<feature type="region of interest" description="Disordered" evidence="1">
    <location>
        <begin position="592"/>
        <end position="618"/>
    </location>
</feature>
<accession>A0AAN7B437</accession>
<protein>
    <submittedName>
        <fullName evidence="2">Uncharacterized protein</fullName>
    </submittedName>
</protein>
<evidence type="ECO:0000256" key="1">
    <source>
        <dbReference type="SAM" id="MobiDB-lite"/>
    </source>
</evidence>
<dbReference type="EMBL" id="MU858201">
    <property type="protein sequence ID" value="KAK4209559.1"/>
    <property type="molecule type" value="Genomic_DNA"/>
</dbReference>
<evidence type="ECO:0000313" key="2">
    <source>
        <dbReference type="EMBL" id="KAK4209559.1"/>
    </source>
</evidence>
<reference evidence="2" key="2">
    <citation type="submission" date="2023-05" db="EMBL/GenBank/DDBJ databases">
        <authorList>
            <consortium name="Lawrence Berkeley National Laboratory"/>
            <person name="Steindorff A."/>
            <person name="Hensen N."/>
            <person name="Bonometti L."/>
            <person name="Westerberg I."/>
            <person name="Brannstrom I.O."/>
            <person name="Guillou S."/>
            <person name="Cros-Aarteil S."/>
            <person name="Calhoun S."/>
            <person name="Haridas S."/>
            <person name="Kuo A."/>
            <person name="Mondo S."/>
            <person name="Pangilinan J."/>
            <person name="Riley R."/>
            <person name="Labutti K."/>
            <person name="Andreopoulos B."/>
            <person name="Lipzen A."/>
            <person name="Chen C."/>
            <person name="Yanf M."/>
            <person name="Daum C."/>
            <person name="Ng V."/>
            <person name="Clum A."/>
            <person name="Ohm R."/>
            <person name="Martin F."/>
            <person name="Silar P."/>
            <person name="Natvig D."/>
            <person name="Lalanne C."/>
            <person name="Gautier V."/>
            <person name="Ament-Velasquez S.L."/>
            <person name="Kruys A."/>
            <person name="Hutchinson M.I."/>
            <person name="Powell A.J."/>
            <person name="Barry K."/>
            <person name="Miller A.N."/>
            <person name="Grigoriev I.V."/>
            <person name="Debuchy R."/>
            <person name="Gladieux P."/>
            <person name="Thoren M.H."/>
            <person name="Johannesson H."/>
        </authorList>
    </citation>
    <scope>NUCLEOTIDE SEQUENCE</scope>
    <source>
        <strain evidence="2">PSN293</strain>
    </source>
</reference>
<reference evidence="2" key="1">
    <citation type="journal article" date="2023" name="Mol. Phylogenet. Evol.">
        <title>Genome-scale phylogeny and comparative genomics of the fungal order Sordariales.</title>
        <authorList>
            <person name="Hensen N."/>
            <person name="Bonometti L."/>
            <person name="Westerberg I."/>
            <person name="Brannstrom I.O."/>
            <person name="Guillou S."/>
            <person name="Cros-Aarteil S."/>
            <person name="Calhoun S."/>
            <person name="Haridas S."/>
            <person name="Kuo A."/>
            <person name="Mondo S."/>
            <person name="Pangilinan J."/>
            <person name="Riley R."/>
            <person name="LaButti K."/>
            <person name="Andreopoulos B."/>
            <person name="Lipzen A."/>
            <person name="Chen C."/>
            <person name="Yan M."/>
            <person name="Daum C."/>
            <person name="Ng V."/>
            <person name="Clum A."/>
            <person name="Steindorff A."/>
            <person name="Ohm R.A."/>
            <person name="Martin F."/>
            <person name="Silar P."/>
            <person name="Natvig D.O."/>
            <person name="Lalanne C."/>
            <person name="Gautier V."/>
            <person name="Ament-Velasquez S.L."/>
            <person name="Kruys A."/>
            <person name="Hutchinson M.I."/>
            <person name="Powell A.J."/>
            <person name="Barry K."/>
            <person name="Miller A.N."/>
            <person name="Grigoriev I.V."/>
            <person name="Debuchy R."/>
            <person name="Gladieux P."/>
            <person name="Hiltunen Thoren M."/>
            <person name="Johannesson H."/>
        </authorList>
    </citation>
    <scope>NUCLEOTIDE SEQUENCE</scope>
    <source>
        <strain evidence="2">PSN293</strain>
    </source>
</reference>
<dbReference type="AlphaFoldDB" id="A0AAN7B437"/>
<gene>
    <name evidence="2" type="ORF">QBC37DRAFT_50374</name>
</gene>
<sequence>MPFQHEGPPLDRGPSEYVGQTARATTAAIMAYPGKYLPAFYNNKRAWQILGYGKATTNNPKPDFDTFTLDVRAFWAHHVRYDKTRLGRRVRALILDALRALGIRSLWWTSSMKSLNISGHDGTFDEEAVRPGKGNYGESNSWAWQKKEEPPTCYQQEHHSAGEFEIKQWQKYHRYQGFYVADRNPDDLANVDGSPKYEARYFRAIAMPEGPDSLLYALSYHTGGKRDSDPAIEGPYFGSPYVTKMRIWTYFVQTLKDHHEARWKDYHILNTFSVRRVEGHGECSLLRSLYAGRDQGRPAYSAWPSGINHDAIFHVVADYFGTQVIVFAIDARLPVEDPVTHEEIDYDSDTEFTIGQRPHILPYRSQGNRGYQYRAYGHMRPGQYKQILLATSDWKHFDAVDWDQPCHWKASYFPANWPDQLMDKKLPRLTGPQPAQFPDLTAQERMTFERPFQVEPGKIRKIPAPWWRLRHQENPNRQPPYWVTDEEDRLPCQQARYNRIERHHLPRDADGNARTVIENPIDLVEQEYVSGPMPYALGARNITNADTLVEDEIVRHFIAHHDIPGWSFVLPAPDLVNLWLVARQELEWERAPKTPKRLKPREATPELGQDDTPDVPITPKTPRHKIVHDLPVDATPPVIPTPPGTVARWVVKHPEYRQLNNRVDCKPHPQKTRYQLRFGRPPMEVVDGKEKVDH</sequence>
<keyword evidence="3" id="KW-1185">Reference proteome</keyword>
<evidence type="ECO:0000313" key="3">
    <source>
        <dbReference type="Proteomes" id="UP001301769"/>
    </source>
</evidence>
<name>A0AAN7B437_9PEZI</name>